<dbReference type="EMBL" id="CAJOBF010010000">
    <property type="protein sequence ID" value="CAF4284618.1"/>
    <property type="molecule type" value="Genomic_DNA"/>
</dbReference>
<comment type="caution">
    <text evidence="3">The sequence shown here is derived from an EMBL/GenBank/DDBJ whole genome shotgun (WGS) entry which is preliminary data.</text>
</comment>
<proteinExistence type="predicted"/>
<gene>
    <name evidence="3" type="ORF">UXM345_LOCUS32533</name>
</gene>
<feature type="region of interest" description="Disordered" evidence="1">
    <location>
        <begin position="99"/>
        <end position="129"/>
    </location>
</feature>
<feature type="compositionally biased region" description="Low complexity" evidence="1">
    <location>
        <begin position="104"/>
        <end position="115"/>
    </location>
</feature>
<sequence>DIHALQTTINDHRTMINYLINNSMNATYVTNAISSHHSNTGPILTSWRDLIDVFVITLCMGFFIYLLMCHAACSPRDRCLSFIFKRTITRLKEQQLPPLAPASITPTPTQRIITPDSMRQTPNRPPAPTATIIGDSMRFNNGYMSD</sequence>
<keyword evidence="2" id="KW-1133">Transmembrane helix</keyword>
<dbReference type="Proteomes" id="UP000663842">
    <property type="component" value="Unassembled WGS sequence"/>
</dbReference>
<feature type="transmembrane region" description="Helical" evidence="2">
    <location>
        <begin position="50"/>
        <end position="68"/>
    </location>
</feature>
<protein>
    <submittedName>
        <fullName evidence="3">Uncharacterized protein</fullName>
    </submittedName>
</protein>
<evidence type="ECO:0000256" key="1">
    <source>
        <dbReference type="SAM" id="MobiDB-lite"/>
    </source>
</evidence>
<keyword evidence="2" id="KW-0472">Membrane</keyword>
<reference evidence="3" key="1">
    <citation type="submission" date="2021-02" db="EMBL/GenBank/DDBJ databases">
        <authorList>
            <person name="Nowell W R."/>
        </authorList>
    </citation>
    <scope>NUCLEOTIDE SEQUENCE</scope>
</reference>
<feature type="non-terminal residue" evidence="3">
    <location>
        <position position="1"/>
    </location>
</feature>
<accession>A0A820GXY2</accession>
<keyword evidence="2" id="KW-0812">Transmembrane</keyword>
<name>A0A820GXY2_9BILA</name>
<evidence type="ECO:0000313" key="4">
    <source>
        <dbReference type="Proteomes" id="UP000663842"/>
    </source>
</evidence>
<organism evidence="3 4">
    <name type="scientific">Rotaria magnacalcarata</name>
    <dbReference type="NCBI Taxonomy" id="392030"/>
    <lineage>
        <taxon>Eukaryota</taxon>
        <taxon>Metazoa</taxon>
        <taxon>Spiralia</taxon>
        <taxon>Gnathifera</taxon>
        <taxon>Rotifera</taxon>
        <taxon>Eurotatoria</taxon>
        <taxon>Bdelloidea</taxon>
        <taxon>Philodinida</taxon>
        <taxon>Philodinidae</taxon>
        <taxon>Rotaria</taxon>
    </lineage>
</organism>
<evidence type="ECO:0000313" key="3">
    <source>
        <dbReference type="EMBL" id="CAF4284618.1"/>
    </source>
</evidence>
<dbReference type="AlphaFoldDB" id="A0A820GXY2"/>
<evidence type="ECO:0000256" key="2">
    <source>
        <dbReference type="SAM" id="Phobius"/>
    </source>
</evidence>